<dbReference type="CDD" id="cd00085">
    <property type="entry name" value="HNHc"/>
    <property type="match status" value="1"/>
</dbReference>
<keyword evidence="2" id="KW-0540">Nuclease</keyword>
<keyword evidence="2" id="KW-0255">Endonuclease</keyword>
<dbReference type="InterPro" id="IPR003615">
    <property type="entry name" value="HNH_nuc"/>
</dbReference>
<evidence type="ECO:0000313" key="3">
    <source>
        <dbReference type="Proteomes" id="UP000284334"/>
    </source>
</evidence>
<dbReference type="EMBL" id="MK061412">
    <property type="protein sequence ID" value="AZU97268.1"/>
    <property type="molecule type" value="Genomic_DNA"/>
</dbReference>
<dbReference type="GO" id="GO:0003676">
    <property type="term" value="F:nucleic acid binding"/>
    <property type="evidence" value="ECO:0007669"/>
    <property type="project" value="InterPro"/>
</dbReference>
<dbReference type="GeneID" id="55612913"/>
<gene>
    <name evidence="2" type="primary">223</name>
    <name evidence="2" type="ORF">SEA_GILSON_223</name>
</gene>
<keyword evidence="2" id="KW-0378">Hydrolase</keyword>
<feature type="domain" description="HNH nuclease" evidence="1">
    <location>
        <begin position="8"/>
        <end position="59"/>
    </location>
</feature>
<name>A0A3T0ICV8_9CAUD</name>
<dbReference type="Pfam" id="PF01844">
    <property type="entry name" value="HNH"/>
    <property type="match status" value="1"/>
</dbReference>
<dbReference type="SMART" id="SM00507">
    <property type="entry name" value="HNHc"/>
    <property type="match status" value="1"/>
</dbReference>
<dbReference type="RefSeq" id="YP_009842653.1">
    <property type="nucleotide sequence ID" value="NC_048742.1"/>
</dbReference>
<dbReference type="Proteomes" id="UP000284334">
    <property type="component" value="Segment"/>
</dbReference>
<dbReference type="GO" id="GO:0004519">
    <property type="term" value="F:endonuclease activity"/>
    <property type="evidence" value="ECO:0007669"/>
    <property type="project" value="UniProtKB-KW"/>
</dbReference>
<accession>A0A3T0ICV8</accession>
<dbReference type="KEGG" id="vg:55612913"/>
<keyword evidence="3" id="KW-1185">Reference proteome</keyword>
<reference evidence="2 3" key="1">
    <citation type="submission" date="2018-10" db="EMBL/GenBank/DDBJ databases">
        <authorList>
            <person name="Soria N.A."/>
            <person name="Batley M.G."/>
            <person name="Hanafy A."/>
            <person name="Singh N."/>
            <person name="Shaffer C.D."/>
            <person name="Weston-Hafer K.A."/>
            <person name="Russell D.A."/>
            <person name="Pope W.H."/>
            <person name="Jacobs-Sera D."/>
            <person name="Hendrix R.W."/>
            <person name="Hatfull G.F."/>
        </authorList>
    </citation>
    <scope>NUCLEOTIDE SEQUENCE [LARGE SCALE GENOMIC DNA]</scope>
</reference>
<sequence length="224" mass="25699">MSKATYPIKRLMTRDRGVCWLCRKLVSREHATRDHVIPYSHGGPNHEANLKLAHRACNEKRENKNLISKAESLKILLKCQSHLCFRCVSPLHSDDAMISMDCPRGSLREIRVAICKSGCEKKLLIPFQKRKSEKRINKRIESRKNRIPMEMIVADSLYADQLQDGDYVRFYAEGALRFGIVRDVTDNDEFFTITLEDDVEGDIQEYSAGPETVYSLLVHEAVSV</sequence>
<organism evidence="2 3">
    <name type="scientific">Streptomyces phage Gilson</name>
    <dbReference type="NCBI Taxonomy" id="2488789"/>
    <lineage>
        <taxon>Viruses</taxon>
        <taxon>Duplodnaviria</taxon>
        <taxon>Heunggongvirae</taxon>
        <taxon>Uroviricota</taxon>
        <taxon>Caudoviricetes</taxon>
        <taxon>Stanwilliamsviridae</taxon>
        <taxon>Loccivirinae</taxon>
        <taxon>Gilsonvirus</taxon>
        <taxon>Gilsonvirus gilson</taxon>
    </lineage>
</organism>
<dbReference type="Gene3D" id="1.10.30.50">
    <property type="match status" value="1"/>
</dbReference>
<evidence type="ECO:0000259" key="1">
    <source>
        <dbReference type="SMART" id="SM00507"/>
    </source>
</evidence>
<dbReference type="GO" id="GO:0008270">
    <property type="term" value="F:zinc ion binding"/>
    <property type="evidence" value="ECO:0007669"/>
    <property type="project" value="InterPro"/>
</dbReference>
<dbReference type="InterPro" id="IPR002711">
    <property type="entry name" value="HNH"/>
</dbReference>
<protein>
    <submittedName>
        <fullName evidence="2">HNH endonuclease</fullName>
    </submittedName>
</protein>
<proteinExistence type="predicted"/>
<evidence type="ECO:0000313" key="2">
    <source>
        <dbReference type="EMBL" id="AZU97268.1"/>
    </source>
</evidence>